<reference evidence="4 5" key="1">
    <citation type="submission" date="2019-05" db="EMBL/GenBank/DDBJ databases">
        <title>Genome of Alcanivorax gelatiniphagus, an oil degrading marine bacteria.</title>
        <authorList>
            <person name="Kwon K.K."/>
        </authorList>
    </citation>
    <scope>NUCLEOTIDE SEQUENCE [LARGE SCALE GENOMIC DNA]</scope>
    <source>
        <strain evidence="4 5">MEBiC 08158</strain>
    </source>
</reference>
<feature type="transmembrane region" description="Helical" evidence="2">
    <location>
        <begin position="176"/>
        <end position="194"/>
    </location>
</feature>
<proteinExistence type="predicted"/>
<sequence length="302" mass="34793">MHTDAPQNLGKENPDNESREKRELARLRLSPTLAWPTVVILIGSVGTIAGSWVLTMNHLWPLWVGMVVNGVAGYALFTPAHEAIHRSAARSPKMNDWLLAAATFVAVPFGRGRLFRLLHMRHHRFANEENDPDHWMASSLWTMPLWGLWPYFYLAYFLRDPGRLPGLKVSEVMREILVAAAIIAALWVWAPFYMFTLWLIPTYLAFFLMCLVFMVLPHYPHTGRQDQNPHQTALMRMGQEWWLTPVLMYQNYHLMHHLYPTIPFYRYGKAWRAREAHHRAHSGAMIVGPLDLGPRPQGAATP</sequence>
<gene>
    <name evidence="4" type="ORF">FGS76_17680</name>
</gene>
<organism evidence="4 5">
    <name type="scientific">Alloalcanivorax gelatiniphagus</name>
    <dbReference type="NCBI Taxonomy" id="1194167"/>
    <lineage>
        <taxon>Bacteria</taxon>
        <taxon>Pseudomonadati</taxon>
        <taxon>Pseudomonadota</taxon>
        <taxon>Gammaproteobacteria</taxon>
        <taxon>Oceanospirillales</taxon>
        <taxon>Alcanivoracaceae</taxon>
        <taxon>Alloalcanivorax</taxon>
    </lineage>
</organism>
<protein>
    <submittedName>
        <fullName evidence="4">Fatty acid desaturase</fullName>
    </submittedName>
</protein>
<keyword evidence="5" id="KW-1185">Reference proteome</keyword>
<dbReference type="Pfam" id="PF00487">
    <property type="entry name" value="FA_desaturase"/>
    <property type="match status" value="1"/>
</dbReference>
<keyword evidence="2" id="KW-0472">Membrane</keyword>
<keyword evidence="2" id="KW-1133">Transmembrane helix</keyword>
<keyword evidence="2" id="KW-0812">Transmembrane</keyword>
<dbReference type="Proteomes" id="UP000739180">
    <property type="component" value="Unassembled WGS sequence"/>
</dbReference>
<dbReference type="InterPro" id="IPR005804">
    <property type="entry name" value="FA_desaturase_dom"/>
</dbReference>
<feature type="compositionally biased region" description="Basic and acidic residues" evidence="1">
    <location>
        <begin position="12"/>
        <end position="22"/>
    </location>
</feature>
<accession>A0ABY2XHC2</accession>
<evidence type="ECO:0000259" key="3">
    <source>
        <dbReference type="Pfam" id="PF00487"/>
    </source>
</evidence>
<evidence type="ECO:0000256" key="2">
    <source>
        <dbReference type="SAM" id="Phobius"/>
    </source>
</evidence>
<feature type="region of interest" description="Disordered" evidence="1">
    <location>
        <begin position="1"/>
        <end position="22"/>
    </location>
</feature>
<evidence type="ECO:0000256" key="1">
    <source>
        <dbReference type="SAM" id="MobiDB-lite"/>
    </source>
</evidence>
<evidence type="ECO:0000313" key="5">
    <source>
        <dbReference type="Proteomes" id="UP000739180"/>
    </source>
</evidence>
<feature type="transmembrane region" description="Helical" evidence="2">
    <location>
        <begin position="32"/>
        <end position="54"/>
    </location>
</feature>
<feature type="domain" description="Fatty acid desaturase" evidence="3">
    <location>
        <begin position="60"/>
        <end position="276"/>
    </location>
</feature>
<name>A0ABY2XHC2_9GAMM</name>
<feature type="transmembrane region" description="Helical" evidence="2">
    <location>
        <begin position="97"/>
        <end position="115"/>
    </location>
</feature>
<evidence type="ECO:0000313" key="4">
    <source>
        <dbReference type="EMBL" id="TMW10375.1"/>
    </source>
</evidence>
<feature type="transmembrane region" description="Helical" evidence="2">
    <location>
        <begin position="135"/>
        <end position="156"/>
    </location>
</feature>
<dbReference type="RefSeq" id="WP_138773983.1">
    <property type="nucleotide sequence ID" value="NZ_JBHSSX010000067.1"/>
</dbReference>
<feature type="transmembrane region" description="Helical" evidence="2">
    <location>
        <begin position="200"/>
        <end position="219"/>
    </location>
</feature>
<feature type="transmembrane region" description="Helical" evidence="2">
    <location>
        <begin position="60"/>
        <end position="77"/>
    </location>
</feature>
<dbReference type="EMBL" id="VCQT01000046">
    <property type="protein sequence ID" value="TMW10375.1"/>
    <property type="molecule type" value="Genomic_DNA"/>
</dbReference>
<comment type="caution">
    <text evidence="4">The sequence shown here is derived from an EMBL/GenBank/DDBJ whole genome shotgun (WGS) entry which is preliminary data.</text>
</comment>